<dbReference type="Proteomes" id="UP000244722">
    <property type="component" value="Unassembled WGS sequence"/>
</dbReference>
<evidence type="ECO:0000259" key="8">
    <source>
        <dbReference type="SMART" id="SM01115"/>
    </source>
</evidence>
<keyword evidence="4" id="KW-0747">Spliceosome</keyword>
<accession>A0A2T6ZRW7</accession>
<dbReference type="Pfam" id="PF08312">
    <property type="entry name" value="cwf21"/>
    <property type="match status" value="1"/>
</dbReference>
<comment type="similarity">
    <text evidence="2">Belongs to the CWC21 family.</text>
</comment>
<sequence>MSSNVGLSTPRGSGTSGYVQRNLSHLKPRDYPPPTSSSSATASNTREYRQRQPDKEILEHDRKRGVEVKCLEFRDKLEDEGVDEDEIDERVEVYRKELLGELEREGEGWDVTGGKGGGARRGGFKPHQVHEIAAAKAVESERLRNALGISKDYREVCGTFLDVILYTLLEWGLLVADALVFRWWVL</sequence>
<feature type="compositionally biased region" description="Basic and acidic residues" evidence="7">
    <location>
        <begin position="46"/>
        <end position="61"/>
    </location>
</feature>
<dbReference type="CDD" id="cd21372">
    <property type="entry name" value="cwf21_CWC21-like"/>
    <property type="match status" value="1"/>
</dbReference>
<evidence type="ECO:0000256" key="7">
    <source>
        <dbReference type="SAM" id="MobiDB-lite"/>
    </source>
</evidence>
<evidence type="ECO:0000256" key="1">
    <source>
        <dbReference type="ARBA" id="ARBA00004123"/>
    </source>
</evidence>
<evidence type="ECO:0000313" key="10">
    <source>
        <dbReference type="Proteomes" id="UP000244722"/>
    </source>
</evidence>
<feature type="compositionally biased region" description="Polar residues" evidence="7">
    <location>
        <begin position="1"/>
        <end position="23"/>
    </location>
</feature>
<dbReference type="InterPro" id="IPR051372">
    <property type="entry name" value="CWC21"/>
</dbReference>
<evidence type="ECO:0000313" key="9">
    <source>
        <dbReference type="EMBL" id="PUU78174.1"/>
    </source>
</evidence>
<feature type="domain" description="CWF21" evidence="8">
    <location>
        <begin position="58"/>
        <end position="103"/>
    </location>
</feature>
<evidence type="ECO:0000256" key="6">
    <source>
        <dbReference type="ARBA" id="ARBA00023242"/>
    </source>
</evidence>
<reference evidence="9 10" key="1">
    <citation type="submission" date="2017-04" db="EMBL/GenBank/DDBJ databases">
        <title>Draft genome sequence of Tuber borchii Vittad., a whitish edible truffle.</title>
        <authorList>
            <consortium name="DOE Joint Genome Institute"/>
            <person name="Murat C."/>
            <person name="Kuo A."/>
            <person name="Barry K.W."/>
            <person name="Clum A."/>
            <person name="Dockter R.B."/>
            <person name="Fauchery L."/>
            <person name="Iotti M."/>
            <person name="Kohler A."/>
            <person name="Labutti K."/>
            <person name="Lindquist E.A."/>
            <person name="Lipzen A."/>
            <person name="Ohm R.A."/>
            <person name="Wang M."/>
            <person name="Grigoriev I.V."/>
            <person name="Zambonelli A."/>
            <person name="Martin F.M."/>
        </authorList>
    </citation>
    <scope>NUCLEOTIDE SEQUENCE [LARGE SCALE GENOMIC DNA]</scope>
    <source>
        <strain evidence="9 10">Tbo3840</strain>
    </source>
</reference>
<dbReference type="InterPro" id="IPR013170">
    <property type="entry name" value="mRNA_splic_Cwf21_dom"/>
</dbReference>
<dbReference type="PANTHER" id="PTHR36562">
    <property type="entry name" value="SERINE/ARGININE REPETITIVE MATRIX 2"/>
    <property type="match status" value="1"/>
</dbReference>
<feature type="region of interest" description="Disordered" evidence="7">
    <location>
        <begin position="1"/>
        <end position="61"/>
    </location>
</feature>
<proteinExistence type="inferred from homology"/>
<evidence type="ECO:0000256" key="5">
    <source>
        <dbReference type="ARBA" id="ARBA00023187"/>
    </source>
</evidence>
<evidence type="ECO:0000256" key="4">
    <source>
        <dbReference type="ARBA" id="ARBA00022728"/>
    </source>
</evidence>
<evidence type="ECO:0000256" key="2">
    <source>
        <dbReference type="ARBA" id="ARBA00005954"/>
    </source>
</evidence>
<dbReference type="PANTHER" id="PTHR36562:SF5">
    <property type="entry name" value="SERINE_ARGININE REPETITIVE MATRIX 2"/>
    <property type="match status" value="1"/>
</dbReference>
<evidence type="ECO:0000256" key="3">
    <source>
        <dbReference type="ARBA" id="ARBA00022664"/>
    </source>
</evidence>
<dbReference type="GO" id="GO:0008380">
    <property type="term" value="P:RNA splicing"/>
    <property type="evidence" value="ECO:0007669"/>
    <property type="project" value="UniProtKB-KW"/>
</dbReference>
<comment type="subcellular location">
    <subcellularLocation>
        <location evidence="1">Nucleus</location>
    </subcellularLocation>
</comment>
<comment type="caution">
    <text evidence="9">The sequence shown here is derived from an EMBL/GenBank/DDBJ whole genome shotgun (WGS) entry which is preliminary data.</text>
</comment>
<gene>
    <name evidence="9" type="ORF">B9Z19DRAFT_101576</name>
</gene>
<dbReference type="OrthoDB" id="10267305at2759"/>
<protein>
    <submittedName>
        <fullName evidence="9">Cwf21 domain-domain-containing protein</fullName>
    </submittedName>
</protein>
<dbReference type="Gene3D" id="6.10.140.420">
    <property type="match status" value="1"/>
</dbReference>
<dbReference type="STRING" id="42251.A0A2T6ZRW7"/>
<dbReference type="GO" id="GO:0005681">
    <property type="term" value="C:spliceosomal complex"/>
    <property type="evidence" value="ECO:0007669"/>
    <property type="project" value="UniProtKB-KW"/>
</dbReference>
<dbReference type="SMART" id="SM01115">
    <property type="entry name" value="cwf21"/>
    <property type="match status" value="1"/>
</dbReference>
<keyword evidence="10" id="KW-1185">Reference proteome</keyword>
<keyword evidence="6" id="KW-0539">Nucleus</keyword>
<dbReference type="GO" id="GO:0006397">
    <property type="term" value="P:mRNA processing"/>
    <property type="evidence" value="ECO:0007669"/>
    <property type="project" value="UniProtKB-KW"/>
</dbReference>
<dbReference type="EMBL" id="NESQ01000128">
    <property type="protein sequence ID" value="PUU78174.1"/>
    <property type="molecule type" value="Genomic_DNA"/>
</dbReference>
<dbReference type="AlphaFoldDB" id="A0A2T6ZRW7"/>
<name>A0A2T6ZRW7_TUBBO</name>
<keyword evidence="3" id="KW-0507">mRNA processing</keyword>
<keyword evidence="5" id="KW-0508">mRNA splicing</keyword>
<organism evidence="9 10">
    <name type="scientific">Tuber borchii</name>
    <name type="common">White truffle</name>
    <dbReference type="NCBI Taxonomy" id="42251"/>
    <lineage>
        <taxon>Eukaryota</taxon>
        <taxon>Fungi</taxon>
        <taxon>Dikarya</taxon>
        <taxon>Ascomycota</taxon>
        <taxon>Pezizomycotina</taxon>
        <taxon>Pezizomycetes</taxon>
        <taxon>Pezizales</taxon>
        <taxon>Tuberaceae</taxon>
        <taxon>Tuber</taxon>
    </lineage>
</organism>